<feature type="region of interest" description="Disordered" evidence="1">
    <location>
        <begin position="1"/>
        <end position="46"/>
    </location>
</feature>
<evidence type="ECO:0000256" key="1">
    <source>
        <dbReference type="SAM" id="MobiDB-lite"/>
    </source>
</evidence>
<feature type="region of interest" description="Disordered" evidence="1">
    <location>
        <begin position="319"/>
        <end position="400"/>
    </location>
</feature>
<dbReference type="GO" id="GO:0005737">
    <property type="term" value="C:cytoplasm"/>
    <property type="evidence" value="ECO:0007669"/>
    <property type="project" value="TreeGrafter"/>
</dbReference>
<feature type="compositionally biased region" description="Basic and acidic residues" evidence="1">
    <location>
        <begin position="351"/>
        <end position="361"/>
    </location>
</feature>
<dbReference type="PANTHER" id="PTHR22741:SF10">
    <property type="entry name" value="COILED-COIL DOMAIN-CONTAINING PROTEIN CG32809"/>
    <property type="match status" value="1"/>
</dbReference>
<feature type="compositionally biased region" description="Polar residues" evidence="1">
    <location>
        <begin position="1"/>
        <end position="11"/>
    </location>
</feature>
<name>A0AAV2T881_CALDB</name>
<dbReference type="PANTHER" id="PTHR22741">
    <property type="entry name" value="P140CAP/SNIP-RELATED"/>
    <property type="match status" value="1"/>
</dbReference>
<feature type="compositionally biased region" description="Polar residues" evidence="1">
    <location>
        <begin position="319"/>
        <end position="350"/>
    </location>
</feature>
<feature type="region of interest" description="Disordered" evidence="1">
    <location>
        <begin position="237"/>
        <end position="258"/>
    </location>
</feature>
<feature type="region of interest" description="Disordered" evidence="1">
    <location>
        <begin position="784"/>
        <end position="878"/>
    </location>
</feature>
<feature type="compositionally biased region" description="Polar residues" evidence="1">
    <location>
        <begin position="362"/>
        <end position="383"/>
    </location>
</feature>
<evidence type="ECO:0000313" key="3">
    <source>
        <dbReference type="Proteomes" id="UP001497525"/>
    </source>
</evidence>
<dbReference type="Gene3D" id="1.20.58.1540">
    <property type="entry name" value="Actin interacting protein 3, C-terminal domain"/>
    <property type="match status" value="1"/>
</dbReference>
<feature type="compositionally biased region" description="Polar residues" evidence="1">
    <location>
        <begin position="991"/>
        <end position="1011"/>
    </location>
</feature>
<proteinExistence type="predicted"/>
<feature type="region of interest" description="Disordered" evidence="1">
    <location>
        <begin position="944"/>
        <end position="1011"/>
    </location>
</feature>
<feature type="region of interest" description="Disordered" evidence="1">
    <location>
        <begin position="74"/>
        <end position="97"/>
    </location>
</feature>
<dbReference type="EMBL" id="CAXLJL010000134">
    <property type="protein sequence ID" value="CAL5132615.1"/>
    <property type="molecule type" value="Genomic_DNA"/>
</dbReference>
<feature type="compositionally biased region" description="Polar residues" evidence="1">
    <location>
        <begin position="869"/>
        <end position="878"/>
    </location>
</feature>
<organism evidence="2 3">
    <name type="scientific">Calicophoron daubneyi</name>
    <name type="common">Rumen fluke</name>
    <name type="synonym">Paramphistomum daubneyi</name>
    <dbReference type="NCBI Taxonomy" id="300641"/>
    <lineage>
        <taxon>Eukaryota</taxon>
        <taxon>Metazoa</taxon>
        <taxon>Spiralia</taxon>
        <taxon>Lophotrochozoa</taxon>
        <taxon>Platyhelminthes</taxon>
        <taxon>Trematoda</taxon>
        <taxon>Digenea</taxon>
        <taxon>Plagiorchiida</taxon>
        <taxon>Pronocephalata</taxon>
        <taxon>Paramphistomoidea</taxon>
        <taxon>Paramphistomidae</taxon>
        <taxon>Calicophoron</taxon>
    </lineage>
</organism>
<reference evidence="2" key="1">
    <citation type="submission" date="2024-06" db="EMBL/GenBank/DDBJ databases">
        <authorList>
            <person name="Liu X."/>
            <person name="Lenzi L."/>
            <person name="Haldenby T S."/>
            <person name="Uol C."/>
        </authorList>
    </citation>
    <scope>NUCLEOTIDE SEQUENCE</scope>
</reference>
<sequence>MEKISSKTNIVRTIDADDPSEDEQHQRQSRPKMLPNQPQIPAPQRLNLSTVYRQPFVYIAVPAIQRAIPATTTTGHNASTEQTRVNGPPVSQNDQHHRNKQLCTCPPEVHKALLEGGLISQTKNKAEVSPNPAFFYPGSSNIRAVTPTQMQHTLAATVSRTTAQDTSVPGIALTVADLQRLNELRPSVGTQWILVPAATPNGEHYLIATPTSATSNDIPTPVEKKPPPDVLPVTTVLNQSSAKKTPATTPSSPTTTSPEAHVQLECVENQLAHLTAWVQVLQQPQPAAVNSKQLAGYLHRHCGANACRAAEMQTSLTSTDLSYTPSNSSLDSAYSARSTNSSDSANQNTRSTEDTAQKTHVVETTSPPVTRIQPLTVTVSSTRPIPPPAAEPSVHTQQEAQPVEENAVHPDYCQLVALPSYANFTQQLIGQHRAEMQLARHRLQVTQSEVLRMKEEIANLRRVQVATMAGHREAIDEVAERIKRMISQINGLDMKPLQVERSKVNEELGVYFNEMHQADSWLKDLDMAIEDLRVIALTRRCRISVTEVETLALHLNRISSRLRSFRDDFPKLHERIQRVIEAESKQIDRNRRLLQTEPERINEAIERCRQLTSTLFTLKRYLNHPVRTVFHHCLPEQTRAAEALQKCKKKMASPNVSKFFEEPIKFSSDLVVLPEEEYFAEQLRPSSAPSAYRMIFCPSESDTDPESERTPDWLLPDYNKYAGEFGIPPNNHISVAEQADNANLTRHTAVHKSPQHDGQVLPYLREAVNTSEPLSVEQDRTFVLCDPPKTSDNDQAGAKPKPPVKTGLASAPTILKRPENSSASSSSTNQGTQGRRSRVVFSRTVLVGNGSETTQLNCPSETDEDFEENPQNNRQFSFSLDDSVINRSSEPWVFGQKKNRVTDGLSSSSMYPNRRNLMYTSQTERLPHHPEKPVNFNFLARKNDTRGKESSNGEFGRKADTFSLLRETPPTADGSGVNTSKKQHHHYNCQAARQTTSKSNNLDDSYGQQTF</sequence>
<feature type="compositionally biased region" description="Polar residues" evidence="1">
    <location>
        <begin position="74"/>
        <end position="93"/>
    </location>
</feature>
<gene>
    <name evidence="2" type="ORF">CDAUBV1_LOCUS5466</name>
</gene>
<protein>
    <recommendedName>
        <fullName evidence="4">Actin interacting protein 3-like C-terminal domain-containing protein</fullName>
    </recommendedName>
</protein>
<evidence type="ECO:0000313" key="2">
    <source>
        <dbReference type="EMBL" id="CAL5132615.1"/>
    </source>
</evidence>
<dbReference type="AlphaFoldDB" id="A0AAV2T881"/>
<evidence type="ECO:0008006" key="4">
    <source>
        <dbReference type="Google" id="ProtNLM"/>
    </source>
</evidence>
<dbReference type="InterPro" id="IPR051825">
    <property type="entry name" value="SRCIN1"/>
</dbReference>
<feature type="compositionally biased region" description="Basic and acidic residues" evidence="1">
    <location>
        <begin position="944"/>
        <end position="960"/>
    </location>
</feature>
<comment type="caution">
    <text evidence="2">The sequence shown here is derived from an EMBL/GenBank/DDBJ whole genome shotgun (WGS) entry which is preliminary data.</text>
</comment>
<feature type="compositionally biased region" description="Polar residues" evidence="1">
    <location>
        <begin position="850"/>
        <end position="860"/>
    </location>
</feature>
<accession>A0AAV2T881</accession>
<dbReference type="Proteomes" id="UP001497525">
    <property type="component" value="Unassembled WGS sequence"/>
</dbReference>